<dbReference type="Pfam" id="PF07452">
    <property type="entry name" value="CHRD"/>
    <property type="match status" value="1"/>
</dbReference>
<evidence type="ECO:0000313" key="2">
    <source>
        <dbReference type="Proteomes" id="UP000034392"/>
    </source>
</evidence>
<name>A0A0F7KQU5_9SPHN</name>
<dbReference type="KEGG" id="aay:WYH_00129"/>
<accession>A0A0F7KQU5</accession>
<organism evidence="1 2">
    <name type="scientific">Croceibacterium atlanticum</name>
    <dbReference type="NCBI Taxonomy" id="1267766"/>
    <lineage>
        <taxon>Bacteria</taxon>
        <taxon>Pseudomonadati</taxon>
        <taxon>Pseudomonadota</taxon>
        <taxon>Alphaproteobacteria</taxon>
        <taxon>Sphingomonadales</taxon>
        <taxon>Erythrobacteraceae</taxon>
        <taxon>Croceibacterium</taxon>
    </lineage>
</organism>
<dbReference type="EMBL" id="CP011452">
    <property type="protein sequence ID" value="AKH41195.1"/>
    <property type="molecule type" value="Genomic_DNA"/>
</dbReference>
<dbReference type="InterPro" id="IPR010895">
    <property type="entry name" value="CHRD"/>
</dbReference>
<dbReference type="PATRIC" id="fig|1267766.3.peg.131"/>
<dbReference type="AlphaFoldDB" id="A0A0F7KQU5"/>
<proteinExistence type="predicted"/>
<reference evidence="1" key="1">
    <citation type="submission" date="2015-05" db="EMBL/GenBank/DDBJ databases">
        <title>The complete genome of Altererythrobacter atlanticus strain 26DY36.</title>
        <authorList>
            <person name="Wu Y.-H."/>
            <person name="Cheng H."/>
            <person name="Wu X.-W."/>
        </authorList>
    </citation>
    <scope>NUCLEOTIDE SEQUENCE [LARGE SCALE GENOMIC DNA]</scope>
    <source>
        <strain evidence="1">26DY36</strain>
    </source>
</reference>
<dbReference type="SMART" id="SM00754">
    <property type="entry name" value="CHRD"/>
    <property type="match status" value="1"/>
</dbReference>
<dbReference type="RefSeq" id="WP_053833315.1">
    <property type="nucleotide sequence ID" value="NZ_CP011452.2"/>
</dbReference>
<sequence>MMHAICKSTFIALGALALTTTATAQQSKNPVLSATIDDGVGSGHFTAVIDQEAGQMCYMLNIATHEAATGAHIHAGAKGERGDVVIPLATPVDGASGDCVDIGAEMAQALIAGPGNYYVNIHTGSFPQGVVRGQLRG</sequence>
<dbReference type="STRING" id="1267766.WYH_00129"/>
<protein>
    <submittedName>
        <fullName evidence="1">CHRD domain protein</fullName>
    </submittedName>
</protein>
<keyword evidence="2" id="KW-1185">Reference proteome</keyword>
<evidence type="ECO:0000313" key="1">
    <source>
        <dbReference type="EMBL" id="AKH41195.1"/>
    </source>
</evidence>
<gene>
    <name evidence="1" type="ORF">WYH_00129</name>
</gene>
<dbReference type="Proteomes" id="UP000034392">
    <property type="component" value="Chromosome"/>
</dbReference>